<proteinExistence type="predicted"/>
<evidence type="ECO:0000313" key="3">
    <source>
        <dbReference type="EMBL" id="CAD5235675.1"/>
    </source>
</evidence>
<keyword evidence="2" id="KW-0812">Transmembrane</keyword>
<sequence>MSTDALKYETDTLTETTNCSEDSTTSEASPFKMHKHPEFRFNRSEERTMKRFFYCGGNVGIKRITLAILILNTLWSWAVGVAGVYFDILYNQAEFHRQFIHVYVCVVQTIIHYYTITGVVKSIVWNMQVYIMYTLICVTILIIHCIYEFVKMDVKELFSPEQVIFTAPFIITSFGNMICCYFAYETYRFLATVAHDHHNFAPDAGRAMEEEKRSFRDYMFANPGLYHEKKEEEKTRKILGNIA</sequence>
<dbReference type="AlphaFoldDB" id="A0A7I8X9U4"/>
<keyword evidence="2" id="KW-1133">Transmembrane helix</keyword>
<feature type="transmembrane region" description="Helical" evidence="2">
    <location>
        <begin position="162"/>
        <end position="184"/>
    </location>
</feature>
<comment type="caution">
    <text evidence="3">The sequence shown here is derived from an EMBL/GenBank/DDBJ whole genome shotgun (WGS) entry which is preliminary data.</text>
</comment>
<accession>A0A7I8X9U4</accession>
<dbReference type="OrthoDB" id="10343958at2759"/>
<reference evidence="3" key="1">
    <citation type="submission" date="2020-09" db="EMBL/GenBank/DDBJ databases">
        <authorList>
            <person name="Kikuchi T."/>
        </authorList>
    </citation>
    <scope>NUCLEOTIDE SEQUENCE</scope>
    <source>
        <strain evidence="3">Ka4C1</strain>
    </source>
</reference>
<organism evidence="3 4">
    <name type="scientific">Bursaphelenchus xylophilus</name>
    <name type="common">Pinewood nematode worm</name>
    <name type="synonym">Aphelenchoides xylophilus</name>
    <dbReference type="NCBI Taxonomy" id="6326"/>
    <lineage>
        <taxon>Eukaryota</taxon>
        <taxon>Metazoa</taxon>
        <taxon>Ecdysozoa</taxon>
        <taxon>Nematoda</taxon>
        <taxon>Chromadorea</taxon>
        <taxon>Rhabditida</taxon>
        <taxon>Tylenchina</taxon>
        <taxon>Tylenchomorpha</taxon>
        <taxon>Aphelenchoidea</taxon>
        <taxon>Aphelenchoididae</taxon>
        <taxon>Bursaphelenchus</taxon>
    </lineage>
</organism>
<evidence type="ECO:0000256" key="1">
    <source>
        <dbReference type="SAM" id="MobiDB-lite"/>
    </source>
</evidence>
<name>A0A7I8X9U4_BURXY</name>
<dbReference type="Proteomes" id="UP000659654">
    <property type="component" value="Unassembled WGS sequence"/>
</dbReference>
<feature type="region of interest" description="Disordered" evidence="1">
    <location>
        <begin position="1"/>
        <end position="30"/>
    </location>
</feature>
<feature type="compositionally biased region" description="Basic and acidic residues" evidence="1">
    <location>
        <begin position="1"/>
        <end position="10"/>
    </location>
</feature>
<evidence type="ECO:0000313" key="4">
    <source>
        <dbReference type="Proteomes" id="UP000659654"/>
    </source>
</evidence>
<evidence type="ECO:0000256" key="2">
    <source>
        <dbReference type="SAM" id="Phobius"/>
    </source>
</evidence>
<dbReference type="Proteomes" id="UP000582659">
    <property type="component" value="Unassembled WGS sequence"/>
</dbReference>
<feature type="compositionally biased region" description="Polar residues" evidence="1">
    <location>
        <begin position="11"/>
        <end position="28"/>
    </location>
</feature>
<gene>
    <name evidence="3" type="ORF">BXYJ_LOCUS15766</name>
</gene>
<feature type="transmembrane region" description="Helical" evidence="2">
    <location>
        <begin position="66"/>
        <end position="86"/>
    </location>
</feature>
<feature type="transmembrane region" description="Helical" evidence="2">
    <location>
        <begin position="129"/>
        <end position="150"/>
    </location>
</feature>
<dbReference type="EMBL" id="CAJFCV020000006">
    <property type="protein sequence ID" value="CAG9132211.1"/>
    <property type="molecule type" value="Genomic_DNA"/>
</dbReference>
<protein>
    <submittedName>
        <fullName evidence="3">(pine wood nematode) hypothetical protein</fullName>
    </submittedName>
</protein>
<dbReference type="EMBL" id="CAJFDI010000006">
    <property type="protein sequence ID" value="CAD5235675.1"/>
    <property type="molecule type" value="Genomic_DNA"/>
</dbReference>
<feature type="transmembrane region" description="Helical" evidence="2">
    <location>
        <begin position="98"/>
        <end position="117"/>
    </location>
</feature>
<keyword evidence="2" id="KW-0472">Membrane</keyword>
<keyword evidence="4" id="KW-1185">Reference proteome</keyword>